<accession>A0AA88YT80</accession>
<evidence type="ECO:0000313" key="1">
    <source>
        <dbReference type="EMBL" id="KAK3107173.1"/>
    </source>
</evidence>
<sequence length="345" mass="39912">MGSTFARDLYENSTTLGDTLRFVHDIFSTNEDFGTRRYELSTSFVRVYTRSHMIPVPEYATNVRTDRQTKLLPPPRPLHSTYESVLEKHWQQFPSSTWRTENQFRYSVPVVDFTQDQVERPPFVVTTLDPRKHNPQSKQIFHIRRINNKPVCKVHTWMNESNEMSGEKGTSIYMTSFQRQCPKEPRTVVTSKDKDKLAEGIVPFDQNEATCNVREEMLLPVCETTRIPSAPTPHKYLLRKKKIPPTVGPSGVFYDEKTGDSIHTAPVYESLPRLPHHERRLHRESTSSEKTCISSLLGQEFSRKRYIPPPQGSFTVGEFDGGAPAIQSSRFEERYLPFVRMKTII</sequence>
<organism evidence="1 2">
    <name type="scientific">Pinctada imbricata</name>
    <name type="common">Atlantic pearl-oyster</name>
    <name type="synonym">Pinctada martensii</name>
    <dbReference type="NCBI Taxonomy" id="66713"/>
    <lineage>
        <taxon>Eukaryota</taxon>
        <taxon>Metazoa</taxon>
        <taxon>Spiralia</taxon>
        <taxon>Lophotrochozoa</taxon>
        <taxon>Mollusca</taxon>
        <taxon>Bivalvia</taxon>
        <taxon>Autobranchia</taxon>
        <taxon>Pteriomorphia</taxon>
        <taxon>Pterioida</taxon>
        <taxon>Pterioidea</taxon>
        <taxon>Pteriidae</taxon>
        <taxon>Pinctada</taxon>
    </lineage>
</organism>
<protein>
    <submittedName>
        <fullName evidence="1">Uncharacterized protein</fullName>
    </submittedName>
</protein>
<comment type="caution">
    <text evidence="1">The sequence shown here is derived from an EMBL/GenBank/DDBJ whole genome shotgun (WGS) entry which is preliminary data.</text>
</comment>
<evidence type="ECO:0000313" key="2">
    <source>
        <dbReference type="Proteomes" id="UP001186944"/>
    </source>
</evidence>
<reference evidence="1" key="1">
    <citation type="submission" date="2019-08" db="EMBL/GenBank/DDBJ databases">
        <title>The improved chromosome-level genome for the pearl oyster Pinctada fucata martensii using PacBio sequencing and Hi-C.</title>
        <authorList>
            <person name="Zheng Z."/>
        </authorList>
    </citation>
    <scope>NUCLEOTIDE SEQUENCE</scope>
    <source>
        <strain evidence="1">ZZ-2019</strain>
        <tissue evidence="1">Adductor muscle</tissue>
    </source>
</reference>
<dbReference type="EMBL" id="VSWD01000002">
    <property type="protein sequence ID" value="KAK3107173.1"/>
    <property type="molecule type" value="Genomic_DNA"/>
</dbReference>
<gene>
    <name evidence="1" type="ORF">FSP39_008505</name>
</gene>
<dbReference type="AlphaFoldDB" id="A0AA88YT80"/>
<keyword evidence="2" id="KW-1185">Reference proteome</keyword>
<dbReference type="Proteomes" id="UP001186944">
    <property type="component" value="Unassembled WGS sequence"/>
</dbReference>
<name>A0AA88YT80_PINIB</name>
<proteinExistence type="predicted"/>